<dbReference type="SUPFAM" id="SSF46785">
    <property type="entry name" value="Winged helix' DNA-binding domain"/>
    <property type="match status" value="1"/>
</dbReference>
<sequence length="136" mass="14826">MTADAPITNVGADDRLDGPFEPNVFARDCGSRAAFEAITGRWTSLVLIALVEGPHRFGELRRRVDGVSEKMLSQSLHALEREGLLTRTDHGTLPPRVDYALTPLGVEVAGRLRALADVLQDTVPLFEAARAEYDGQ</sequence>
<dbReference type="PROSITE" id="PS51118">
    <property type="entry name" value="HTH_HXLR"/>
    <property type="match status" value="1"/>
</dbReference>
<dbReference type="InterPro" id="IPR036390">
    <property type="entry name" value="WH_DNA-bd_sf"/>
</dbReference>
<accession>A0AA96F6R5</accession>
<keyword evidence="7" id="KW-1185">Reference proteome</keyword>
<evidence type="ECO:0000313" key="7">
    <source>
        <dbReference type="Proteomes" id="UP001304125"/>
    </source>
</evidence>
<evidence type="ECO:0000313" key="6">
    <source>
        <dbReference type="EMBL" id="WNM26661.1"/>
    </source>
</evidence>
<evidence type="ECO:0000256" key="1">
    <source>
        <dbReference type="ARBA" id="ARBA00023015"/>
    </source>
</evidence>
<name>A0AA96F9I3_9MICO</name>
<dbReference type="Proteomes" id="UP001304125">
    <property type="component" value="Chromosome"/>
</dbReference>
<proteinExistence type="predicted"/>
<feature type="domain" description="HTH hxlR-type" evidence="4">
    <location>
        <begin position="29"/>
        <end position="127"/>
    </location>
</feature>
<keyword evidence="3" id="KW-0804">Transcription</keyword>
<accession>A0AA96F9I3</accession>
<gene>
    <name evidence="5" type="ORF">RN606_10690</name>
    <name evidence="6" type="ORF">RN607_10690</name>
</gene>
<dbReference type="InterPro" id="IPR002577">
    <property type="entry name" value="HTH_HxlR"/>
</dbReference>
<dbReference type="InterPro" id="IPR036388">
    <property type="entry name" value="WH-like_DNA-bd_sf"/>
</dbReference>
<dbReference type="GO" id="GO:0003677">
    <property type="term" value="F:DNA binding"/>
    <property type="evidence" value="ECO:0007669"/>
    <property type="project" value="UniProtKB-KW"/>
</dbReference>
<dbReference type="Proteomes" id="UP001303408">
    <property type="component" value="Chromosome"/>
</dbReference>
<keyword evidence="2" id="KW-0238">DNA-binding</keyword>
<dbReference type="AlphaFoldDB" id="A0AA96F9I3"/>
<evidence type="ECO:0000256" key="3">
    <source>
        <dbReference type="ARBA" id="ARBA00023163"/>
    </source>
</evidence>
<dbReference type="Gene3D" id="1.10.10.10">
    <property type="entry name" value="Winged helix-like DNA-binding domain superfamily/Winged helix DNA-binding domain"/>
    <property type="match status" value="1"/>
</dbReference>
<evidence type="ECO:0000259" key="4">
    <source>
        <dbReference type="PROSITE" id="PS51118"/>
    </source>
</evidence>
<organism evidence="6">
    <name type="scientific">Demequina capsici</name>
    <dbReference type="NCBI Taxonomy" id="3075620"/>
    <lineage>
        <taxon>Bacteria</taxon>
        <taxon>Bacillati</taxon>
        <taxon>Actinomycetota</taxon>
        <taxon>Actinomycetes</taxon>
        <taxon>Micrococcales</taxon>
        <taxon>Demequinaceae</taxon>
        <taxon>Demequina</taxon>
    </lineage>
</organism>
<dbReference type="EMBL" id="CP134879">
    <property type="protein sequence ID" value="WNM23822.1"/>
    <property type="molecule type" value="Genomic_DNA"/>
</dbReference>
<evidence type="ECO:0000313" key="5">
    <source>
        <dbReference type="EMBL" id="WNM23822.1"/>
    </source>
</evidence>
<keyword evidence="1" id="KW-0805">Transcription regulation</keyword>
<dbReference type="EMBL" id="CP134880">
    <property type="protein sequence ID" value="WNM26661.1"/>
    <property type="molecule type" value="Genomic_DNA"/>
</dbReference>
<dbReference type="PANTHER" id="PTHR33204:SF37">
    <property type="entry name" value="HTH-TYPE TRANSCRIPTIONAL REGULATOR YODB"/>
    <property type="match status" value="1"/>
</dbReference>
<protein>
    <submittedName>
        <fullName evidence="6">Helix-turn-helix domain-containing protein</fullName>
    </submittedName>
</protein>
<dbReference type="Pfam" id="PF01638">
    <property type="entry name" value="HxlR"/>
    <property type="match status" value="1"/>
</dbReference>
<dbReference type="RefSeq" id="WP_313497031.1">
    <property type="nucleotide sequence ID" value="NZ_CP134879.1"/>
</dbReference>
<dbReference type="KEGG" id="dcp:RN607_10690"/>
<evidence type="ECO:0000256" key="2">
    <source>
        <dbReference type="ARBA" id="ARBA00023125"/>
    </source>
</evidence>
<dbReference type="PANTHER" id="PTHR33204">
    <property type="entry name" value="TRANSCRIPTIONAL REGULATOR, MARR FAMILY"/>
    <property type="match status" value="1"/>
</dbReference>
<reference evidence="6 7" key="1">
    <citation type="submission" date="2023-09" db="EMBL/GenBank/DDBJ databases">
        <title>Demequina sp. a novel bacteria isolated from Capsicum annuum.</title>
        <authorList>
            <person name="Humaira Z."/>
            <person name="Lee J."/>
            <person name="Cho D."/>
        </authorList>
    </citation>
    <scope>NUCLEOTIDE SEQUENCE</scope>
    <source>
        <strain evidence="5 7">OYTSA14</strain>
        <strain evidence="6">PMTSA13</strain>
    </source>
</reference>